<reference evidence="1" key="1">
    <citation type="submission" date="2021-02" db="EMBL/GenBank/DDBJ databases">
        <authorList>
            <person name="Nowell W R."/>
        </authorList>
    </citation>
    <scope>NUCLEOTIDE SEQUENCE</scope>
</reference>
<evidence type="ECO:0000313" key="2">
    <source>
        <dbReference type="Proteomes" id="UP000663868"/>
    </source>
</evidence>
<name>A0A819SWQ1_9BILA</name>
<proteinExistence type="predicted"/>
<dbReference type="EMBL" id="CAJOBB010003970">
    <property type="protein sequence ID" value="CAF4067967.1"/>
    <property type="molecule type" value="Genomic_DNA"/>
</dbReference>
<evidence type="ECO:0000313" key="1">
    <source>
        <dbReference type="EMBL" id="CAF4067967.1"/>
    </source>
</evidence>
<protein>
    <submittedName>
        <fullName evidence="1">Uncharacterized protein</fullName>
    </submittedName>
</protein>
<comment type="caution">
    <text evidence="1">The sequence shown here is derived from an EMBL/GenBank/DDBJ whole genome shotgun (WGS) entry which is preliminary data.</text>
</comment>
<accession>A0A819SWQ1</accession>
<dbReference type="Proteomes" id="UP000663868">
    <property type="component" value="Unassembled WGS sequence"/>
</dbReference>
<organism evidence="1 2">
    <name type="scientific">Adineta steineri</name>
    <dbReference type="NCBI Taxonomy" id="433720"/>
    <lineage>
        <taxon>Eukaryota</taxon>
        <taxon>Metazoa</taxon>
        <taxon>Spiralia</taxon>
        <taxon>Gnathifera</taxon>
        <taxon>Rotifera</taxon>
        <taxon>Eurotatoria</taxon>
        <taxon>Bdelloidea</taxon>
        <taxon>Adinetida</taxon>
        <taxon>Adinetidae</taxon>
        <taxon>Adineta</taxon>
    </lineage>
</organism>
<gene>
    <name evidence="1" type="ORF">KXQ929_LOCUS32558</name>
</gene>
<dbReference type="AlphaFoldDB" id="A0A819SWQ1"/>
<sequence length="129" mass="15363">MDVAKFVQFEKKGVNNAGCQYNGLTRKVEHKASYWEAEENVERGYELKAQNDETLDRIYDNQDKIDASREWLLEDRAGVAPRMFHFDMDSHQAHRGVDNSLRTIRYLKQFKHETFNRLFQPWTFGTYSH</sequence>